<evidence type="ECO:0000259" key="8">
    <source>
        <dbReference type="Pfam" id="PF23763"/>
    </source>
</evidence>
<evidence type="ECO:0000256" key="6">
    <source>
        <dbReference type="ARBA" id="ARBA00023295"/>
    </source>
</evidence>
<evidence type="ECO:0000256" key="2">
    <source>
        <dbReference type="ARBA" id="ARBA00001271"/>
    </source>
</evidence>
<dbReference type="GO" id="GO:0004557">
    <property type="term" value="F:alpha-galactosidase activity"/>
    <property type="evidence" value="ECO:0007669"/>
    <property type="project" value="UniProtKB-EC"/>
</dbReference>
<dbReference type="STRING" id="47678.ERS852494_02938"/>
<evidence type="ECO:0000259" key="9">
    <source>
        <dbReference type="Pfam" id="PF23764"/>
    </source>
</evidence>
<keyword evidence="3" id="KW-0732">Signal</keyword>
<evidence type="ECO:0000313" key="11">
    <source>
        <dbReference type="Proteomes" id="UP000095657"/>
    </source>
</evidence>
<feature type="domain" description="GLAA-B beta-barrel" evidence="8">
    <location>
        <begin position="145"/>
        <end position="242"/>
    </location>
</feature>
<dbReference type="InterPro" id="IPR039448">
    <property type="entry name" value="Beta_helix"/>
</dbReference>
<evidence type="ECO:0000256" key="5">
    <source>
        <dbReference type="ARBA" id="ARBA00022801"/>
    </source>
</evidence>
<dbReference type="InterPro" id="IPR057275">
    <property type="entry name" value="Beta-barrel_GLAA-B_I"/>
</dbReference>
<comment type="catalytic activity">
    <reaction evidence="2">
        <text>Hydrolysis of terminal, non-reducing branched (1-&gt;3)-alpha-D-galactosidic residues, producing free D-galactose.</text>
        <dbReference type="EC" id="3.2.1.n1"/>
    </reaction>
</comment>
<evidence type="ECO:0000256" key="1">
    <source>
        <dbReference type="ARBA" id="ARBA00001255"/>
    </source>
</evidence>
<reference evidence="10 11" key="1">
    <citation type="submission" date="2015-09" db="EMBL/GenBank/DDBJ databases">
        <authorList>
            <consortium name="Pathogen Informatics"/>
        </authorList>
    </citation>
    <scope>NUCLEOTIDE SEQUENCE [LARGE SCALE GENOMIC DNA]</scope>
    <source>
        <strain evidence="10 11">2789STDY5834880</strain>
    </source>
</reference>
<evidence type="ECO:0000259" key="7">
    <source>
        <dbReference type="Pfam" id="PF13229"/>
    </source>
</evidence>
<gene>
    <name evidence="10" type="primary">glaB_3</name>
    <name evidence="10" type="ORF">ERS852494_02938</name>
</gene>
<keyword evidence="5 10" id="KW-0378">Hydrolase</keyword>
<feature type="domain" description="Right handed beta helix" evidence="7">
    <location>
        <begin position="425"/>
        <end position="586"/>
    </location>
</feature>
<sequence>MKNLLPLKSLLSFALLVCSTNISANKIISVSDFGLKPDSRINAVPFVQKAINACKQHPGSTLVFPKGRYDFWAQHAIERDYHETNTYDVNPKILAVLLDQVNNLTIDGNGSEFIMHGRMQPFTLDRCQNITLKNFSVDWEIPLTAQGTVTQSTPDHIEVEIDTRQYPYIIENKRLTFVGEGWKSGLWSIMQFDPETHFVLPNTGDNLGWRPYDATEVKPGLVRLADPKREANKRFPAPGTILVLRHSTRDHAGIFIYHSTDTKLENLKLFHTCGLGILSQYSKNIAFNDVHIIPNAAKGRVLSGHDDGFHFMGCSGLLKIENCSWAGLMDDPINIHGTCSRIMEVLSPTRIKCKFMQDMSEGMEWGRPDEMIGFIEHNTMRTVATGKMNKFEALNKAEFIIELSAPLPAGVEAGYVIENLTCTPDAEIRNCHFGSCRARGLLVSTPGKVVIENNIFESSGSAILIAGDANAWYESGAVKDVLIRNNDFRYPCNSSIYQFCEAVISIDPEIPTPEQKYPYHRNIRIVDNTFHLFDYPILFARSVDGLTFSDNTLIRDTIYQPYHYRKEGITLEACKSVVISNNKIEGDVLGRTVKFDRMKSSDIKISKNPFFRKLK</sequence>
<dbReference type="Pfam" id="PF13229">
    <property type="entry name" value="Beta_helix"/>
    <property type="match status" value="1"/>
</dbReference>
<evidence type="ECO:0000256" key="3">
    <source>
        <dbReference type="ARBA" id="ARBA00022729"/>
    </source>
</evidence>
<keyword evidence="6 10" id="KW-0326">Glycosidase</keyword>
<proteinExistence type="predicted"/>
<protein>
    <submittedName>
        <fullName evidence="10">ATP/GTP-binding site</fullName>
        <ecNumber evidence="10">3.2.1.-</ecNumber>
    </submittedName>
</protein>
<dbReference type="SMART" id="SM00710">
    <property type="entry name" value="PbH1"/>
    <property type="match status" value="6"/>
</dbReference>
<name>A0A174QNT0_9BACE</name>
<dbReference type="RefSeq" id="WP_055172810.1">
    <property type="nucleotide sequence ID" value="NZ_CZAI01000007.1"/>
</dbReference>
<accession>A0A174QNT0</accession>
<dbReference type="EMBL" id="CZAI01000007">
    <property type="protein sequence ID" value="CUP73601.1"/>
    <property type="molecule type" value="Genomic_DNA"/>
</dbReference>
<evidence type="ECO:0000256" key="4">
    <source>
        <dbReference type="ARBA" id="ARBA00022737"/>
    </source>
</evidence>
<dbReference type="EC" id="3.2.1.-" evidence="10"/>
<dbReference type="AlphaFoldDB" id="A0A174QNT0"/>
<dbReference type="Pfam" id="PF23763">
    <property type="entry name" value="Beta-barrel_GLAA-B_I"/>
    <property type="match status" value="1"/>
</dbReference>
<evidence type="ECO:0000313" key="10">
    <source>
        <dbReference type="EMBL" id="CUP73601.1"/>
    </source>
</evidence>
<dbReference type="Pfam" id="PF23764">
    <property type="entry name" value="Beta-barrel_GLAA-B_II"/>
    <property type="match status" value="1"/>
</dbReference>
<dbReference type="Gene3D" id="2.160.20.10">
    <property type="entry name" value="Single-stranded right-handed beta-helix, Pectin lyase-like"/>
    <property type="match status" value="3"/>
</dbReference>
<comment type="catalytic activity">
    <reaction evidence="1">
        <text>Hydrolysis of terminal, non-reducing alpha-D-galactose residues in alpha-D-galactosides, including galactose oligosaccharides, galactomannans and galactolipids.</text>
        <dbReference type="EC" id="3.2.1.22"/>
    </reaction>
</comment>
<organism evidence="10 11">
    <name type="scientific">Bacteroides caccae</name>
    <dbReference type="NCBI Taxonomy" id="47678"/>
    <lineage>
        <taxon>Bacteria</taxon>
        <taxon>Pseudomonadati</taxon>
        <taxon>Bacteroidota</taxon>
        <taxon>Bacteroidia</taxon>
        <taxon>Bacteroidales</taxon>
        <taxon>Bacteroidaceae</taxon>
        <taxon>Bacteroides</taxon>
    </lineage>
</organism>
<feature type="domain" description="GLAA-B beta-barrel" evidence="9">
    <location>
        <begin position="350"/>
        <end position="417"/>
    </location>
</feature>
<dbReference type="InterPro" id="IPR006626">
    <property type="entry name" value="PbH1"/>
</dbReference>
<dbReference type="InterPro" id="IPR011050">
    <property type="entry name" value="Pectin_lyase_fold/virulence"/>
</dbReference>
<dbReference type="SUPFAM" id="SSF51126">
    <property type="entry name" value="Pectin lyase-like"/>
    <property type="match status" value="1"/>
</dbReference>
<dbReference type="InterPro" id="IPR012334">
    <property type="entry name" value="Pectin_lyas_fold"/>
</dbReference>
<dbReference type="Proteomes" id="UP000095657">
    <property type="component" value="Unassembled WGS sequence"/>
</dbReference>
<keyword evidence="4" id="KW-0677">Repeat</keyword>
<dbReference type="InterPro" id="IPR056441">
    <property type="entry name" value="Beta-barrel_GLAA-B_II"/>
</dbReference>